<evidence type="ECO:0000256" key="1">
    <source>
        <dbReference type="ARBA" id="ARBA00005417"/>
    </source>
</evidence>
<accession>A0A7C1NQB7</accession>
<dbReference type="InterPro" id="IPR017871">
    <property type="entry name" value="ABC_transporter-like_CS"/>
</dbReference>
<dbReference type="CDD" id="cd03255">
    <property type="entry name" value="ABC_MJ0796_LolCDE_FtsE"/>
    <property type="match status" value="1"/>
</dbReference>
<dbReference type="FunFam" id="3.40.50.300:FF:000032">
    <property type="entry name" value="Export ABC transporter ATP-binding protein"/>
    <property type="match status" value="1"/>
</dbReference>
<dbReference type="GO" id="GO:0016887">
    <property type="term" value="F:ATP hydrolysis activity"/>
    <property type="evidence" value="ECO:0007669"/>
    <property type="project" value="InterPro"/>
</dbReference>
<reference evidence="6" key="1">
    <citation type="journal article" date="2020" name="mSystems">
        <title>Genome- and Community-Level Interaction Insights into Carbon Utilization and Element Cycling Functions of Hydrothermarchaeota in Hydrothermal Sediment.</title>
        <authorList>
            <person name="Zhou Z."/>
            <person name="Liu Y."/>
            <person name="Xu W."/>
            <person name="Pan J."/>
            <person name="Luo Z.H."/>
            <person name="Li M."/>
        </authorList>
    </citation>
    <scope>NUCLEOTIDE SEQUENCE [LARGE SCALE GENOMIC DNA]</scope>
    <source>
        <strain evidence="6">HyVt-365</strain>
    </source>
</reference>
<dbReference type="GO" id="GO:0098796">
    <property type="term" value="C:membrane protein complex"/>
    <property type="evidence" value="ECO:0007669"/>
    <property type="project" value="UniProtKB-ARBA"/>
</dbReference>
<comment type="similarity">
    <text evidence="1">Belongs to the ABC transporter superfamily.</text>
</comment>
<dbReference type="Pfam" id="PF00005">
    <property type="entry name" value="ABC_tran"/>
    <property type="match status" value="1"/>
</dbReference>
<dbReference type="SMART" id="SM00382">
    <property type="entry name" value="AAA"/>
    <property type="match status" value="1"/>
</dbReference>
<dbReference type="AlphaFoldDB" id="A0A7C1NQB7"/>
<dbReference type="Proteomes" id="UP000885744">
    <property type="component" value="Unassembled WGS sequence"/>
</dbReference>
<gene>
    <name evidence="6" type="ORF">ENI09_00445</name>
</gene>
<dbReference type="PANTHER" id="PTHR42798">
    <property type="entry name" value="LIPOPROTEIN-RELEASING SYSTEM ATP-BINDING PROTEIN LOLD"/>
    <property type="match status" value="1"/>
</dbReference>
<sequence length="222" mass="24690">MSEIAKLNKVSKIYKLGETEIAALDKVTLSIARGEAISIMGPSGSGKTTLLNMLGALGKPTSGEIFIDGVKISEVPERNLYRIRREKIGFVFQNYYLVPTLTAIENVLIPTIPMGQDSYRERARYLLNQVGLEERIYHRPFQLSGGEQQRVAIARALINDPKIILADEPTGNLDSKTGDEIIKLLTTLNKEKDVTLISVTHDERIAKIADRTVNILDGKIRE</sequence>
<dbReference type="InterPro" id="IPR027417">
    <property type="entry name" value="P-loop_NTPase"/>
</dbReference>
<evidence type="ECO:0000256" key="4">
    <source>
        <dbReference type="ARBA" id="ARBA00022840"/>
    </source>
</evidence>
<dbReference type="GO" id="GO:0005524">
    <property type="term" value="F:ATP binding"/>
    <property type="evidence" value="ECO:0007669"/>
    <property type="project" value="UniProtKB-KW"/>
</dbReference>
<keyword evidence="3" id="KW-0547">Nucleotide-binding</keyword>
<dbReference type="EMBL" id="DRHH01000015">
    <property type="protein sequence ID" value="HEB13868.1"/>
    <property type="molecule type" value="Genomic_DNA"/>
</dbReference>
<dbReference type="PANTHER" id="PTHR42798:SF6">
    <property type="entry name" value="CELL DIVISION ATP-BINDING PROTEIN FTSE"/>
    <property type="match status" value="1"/>
</dbReference>
<keyword evidence="4 6" id="KW-0067">ATP-binding</keyword>
<dbReference type="InterPro" id="IPR003439">
    <property type="entry name" value="ABC_transporter-like_ATP-bd"/>
</dbReference>
<dbReference type="PROSITE" id="PS50893">
    <property type="entry name" value="ABC_TRANSPORTER_2"/>
    <property type="match status" value="1"/>
</dbReference>
<dbReference type="Gene3D" id="3.40.50.300">
    <property type="entry name" value="P-loop containing nucleotide triphosphate hydrolases"/>
    <property type="match status" value="1"/>
</dbReference>
<dbReference type="InterPro" id="IPR003593">
    <property type="entry name" value="AAA+_ATPase"/>
</dbReference>
<feature type="domain" description="ABC transporter" evidence="5">
    <location>
        <begin position="5"/>
        <end position="222"/>
    </location>
</feature>
<evidence type="ECO:0000313" key="6">
    <source>
        <dbReference type="EMBL" id="HEB13868.1"/>
    </source>
</evidence>
<organism evidence="6">
    <name type="scientific">candidate division WWE3 bacterium</name>
    <dbReference type="NCBI Taxonomy" id="2053526"/>
    <lineage>
        <taxon>Bacteria</taxon>
        <taxon>Katanobacteria</taxon>
    </lineage>
</organism>
<name>A0A7C1NQB7_UNCKA</name>
<proteinExistence type="inferred from homology"/>
<keyword evidence="2" id="KW-0813">Transport</keyword>
<dbReference type="SUPFAM" id="SSF52540">
    <property type="entry name" value="P-loop containing nucleoside triphosphate hydrolases"/>
    <property type="match status" value="1"/>
</dbReference>
<evidence type="ECO:0000256" key="2">
    <source>
        <dbReference type="ARBA" id="ARBA00022448"/>
    </source>
</evidence>
<dbReference type="PROSITE" id="PS00211">
    <property type="entry name" value="ABC_TRANSPORTER_1"/>
    <property type="match status" value="1"/>
</dbReference>
<comment type="caution">
    <text evidence="6">The sequence shown here is derived from an EMBL/GenBank/DDBJ whole genome shotgun (WGS) entry which is preliminary data.</text>
</comment>
<protein>
    <submittedName>
        <fullName evidence="6">ABC transporter ATP-binding protein</fullName>
    </submittedName>
</protein>
<evidence type="ECO:0000256" key="3">
    <source>
        <dbReference type="ARBA" id="ARBA00022741"/>
    </source>
</evidence>
<dbReference type="GO" id="GO:0022857">
    <property type="term" value="F:transmembrane transporter activity"/>
    <property type="evidence" value="ECO:0007669"/>
    <property type="project" value="UniProtKB-ARBA"/>
</dbReference>
<dbReference type="InterPro" id="IPR017911">
    <property type="entry name" value="MacB-like_ATP-bd"/>
</dbReference>
<evidence type="ECO:0000259" key="5">
    <source>
        <dbReference type="PROSITE" id="PS50893"/>
    </source>
</evidence>